<dbReference type="Proteomes" id="UP000681722">
    <property type="component" value="Unassembled WGS sequence"/>
</dbReference>
<dbReference type="EMBL" id="CAJNOQ010009307">
    <property type="protein sequence ID" value="CAF1221369.1"/>
    <property type="molecule type" value="Genomic_DNA"/>
</dbReference>
<evidence type="ECO:0000313" key="4">
    <source>
        <dbReference type="EMBL" id="CAF3984676.1"/>
    </source>
</evidence>
<dbReference type="InterPro" id="IPR035940">
    <property type="entry name" value="CAP_sf"/>
</dbReference>
<dbReference type="Pfam" id="PF00188">
    <property type="entry name" value="CAP"/>
    <property type="match status" value="1"/>
</dbReference>
<reference evidence="2" key="1">
    <citation type="submission" date="2021-02" db="EMBL/GenBank/DDBJ databases">
        <authorList>
            <person name="Nowell W R."/>
        </authorList>
    </citation>
    <scope>NUCLEOTIDE SEQUENCE</scope>
</reference>
<dbReference type="Proteomes" id="UP000682733">
    <property type="component" value="Unassembled WGS sequence"/>
</dbReference>
<dbReference type="EMBL" id="CAJOBC010009311">
    <property type="protein sequence ID" value="CAF3984676.1"/>
    <property type="molecule type" value="Genomic_DNA"/>
</dbReference>
<dbReference type="Proteomes" id="UP000663829">
    <property type="component" value="Unassembled WGS sequence"/>
</dbReference>
<evidence type="ECO:0000313" key="6">
    <source>
        <dbReference type="Proteomes" id="UP000663829"/>
    </source>
</evidence>
<dbReference type="Gene3D" id="3.40.33.10">
    <property type="entry name" value="CAP"/>
    <property type="match status" value="1"/>
</dbReference>
<dbReference type="CDD" id="cd05379">
    <property type="entry name" value="CAP_bacterial"/>
    <property type="match status" value="1"/>
</dbReference>
<organism evidence="2 6">
    <name type="scientific">Didymodactylos carnosus</name>
    <dbReference type="NCBI Taxonomy" id="1234261"/>
    <lineage>
        <taxon>Eukaryota</taxon>
        <taxon>Metazoa</taxon>
        <taxon>Spiralia</taxon>
        <taxon>Gnathifera</taxon>
        <taxon>Rotifera</taxon>
        <taxon>Eurotatoria</taxon>
        <taxon>Bdelloidea</taxon>
        <taxon>Philodinida</taxon>
        <taxon>Philodinidae</taxon>
        <taxon>Didymodactylos</taxon>
    </lineage>
</organism>
<name>A0A814XX04_9BILA</name>
<dbReference type="EMBL" id="CAJNOK010041921">
    <property type="protein sequence ID" value="CAF1560979.1"/>
    <property type="molecule type" value="Genomic_DNA"/>
</dbReference>
<gene>
    <name evidence="2" type="ORF">GPM918_LOCUS24701</name>
    <name evidence="3" type="ORF">OVA965_LOCUS39801</name>
    <name evidence="4" type="ORF">SRO942_LOCUS24705</name>
    <name evidence="5" type="ORF">TMI583_LOCUS41162</name>
</gene>
<dbReference type="SUPFAM" id="SSF55797">
    <property type="entry name" value="PR-1-like"/>
    <property type="match status" value="1"/>
</dbReference>
<proteinExistence type="predicted"/>
<evidence type="ECO:0000313" key="3">
    <source>
        <dbReference type="EMBL" id="CAF1560979.1"/>
    </source>
</evidence>
<evidence type="ECO:0000313" key="5">
    <source>
        <dbReference type="EMBL" id="CAF4352751.1"/>
    </source>
</evidence>
<dbReference type="Proteomes" id="UP000677228">
    <property type="component" value="Unassembled WGS sequence"/>
</dbReference>
<comment type="caution">
    <text evidence="2">The sequence shown here is derived from an EMBL/GenBank/DDBJ whole genome shotgun (WGS) entry which is preliminary data.</text>
</comment>
<dbReference type="SMART" id="SM00198">
    <property type="entry name" value="SCP"/>
    <property type="match status" value="1"/>
</dbReference>
<evidence type="ECO:0000259" key="1">
    <source>
        <dbReference type="SMART" id="SM00198"/>
    </source>
</evidence>
<accession>A0A814XX04</accession>
<dbReference type="EMBL" id="CAJOBA010064541">
    <property type="protein sequence ID" value="CAF4352751.1"/>
    <property type="molecule type" value="Genomic_DNA"/>
</dbReference>
<sequence>MTNCKYITALINAHNHYRSSAHLPQLHYNWRLQKTAQSHANRMAQTQQMSHHENIPGRTTVDDRAHQAGYTYSFVGENIAAGQTTVAGVMTSWMNSTGHRHNILNGNYNNIGVAVAQGSNGVRYWCAVLGRKMGG</sequence>
<dbReference type="OrthoDB" id="9986114at2759"/>
<evidence type="ECO:0000313" key="2">
    <source>
        <dbReference type="EMBL" id="CAF1221369.1"/>
    </source>
</evidence>
<dbReference type="InterPro" id="IPR014044">
    <property type="entry name" value="CAP_dom"/>
</dbReference>
<feature type="domain" description="SCP" evidence="1">
    <location>
        <begin position="5"/>
        <end position="134"/>
    </location>
</feature>
<dbReference type="PANTHER" id="PTHR31157:SF1">
    <property type="entry name" value="SCP DOMAIN-CONTAINING PROTEIN"/>
    <property type="match status" value="1"/>
</dbReference>
<dbReference type="PANTHER" id="PTHR31157">
    <property type="entry name" value="SCP DOMAIN-CONTAINING PROTEIN"/>
    <property type="match status" value="1"/>
</dbReference>
<protein>
    <recommendedName>
        <fullName evidence="1">SCP domain-containing protein</fullName>
    </recommendedName>
</protein>
<keyword evidence="6" id="KW-1185">Reference proteome</keyword>
<dbReference type="AlphaFoldDB" id="A0A814XX04"/>